<keyword evidence="5" id="KW-0326">Glycosidase</keyword>
<keyword evidence="12" id="KW-1185">Reference proteome</keyword>
<keyword evidence="3" id="KW-0963">Cytoplasm</keyword>
<comment type="function">
    <text evidence="7">Involved in pyrimidine breakdown.</text>
</comment>
<dbReference type="GO" id="GO:0045437">
    <property type="term" value="F:uridine nucleosidase activity"/>
    <property type="evidence" value="ECO:0007669"/>
    <property type="project" value="UniProtKB-EC"/>
</dbReference>
<dbReference type="GO" id="GO:0046982">
    <property type="term" value="F:protein heterodimerization activity"/>
    <property type="evidence" value="ECO:0007669"/>
    <property type="project" value="UniProtKB-ARBA"/>
</dbReference>
<dbReference type="CDD" id="cd02650">
    <property type="entry name" value="nuc_hydro_CaPnhB"/>
    <property type="match status" value="1"/>
</dbReference>
<dbReference type="EC" id="3.2.2.3" evidence="8"/>
<evidence type="ECO:0000259" key="10">
    <source>
        <dbReference type="Pfam" id="PF01156"/>
    </source>
</evidence>
<dbReference type="GO" id="GO:0047724">
    <property type="term" value="F:inosine nucleosidase activity"/>
    <property type="evidence" value="ECO:0007669"/>
    <property type="project" value="UniProtKB-ARBA"/>
</dbReference>
<evidence type="ECO:0000256" key="4">
    <source>
        <dbReference type="ARBA" id="ARBA00022801"/>
    </source>
</evidence>
<evidence type="ECO:0000256" key="2">
    <source>
        <dbReference type="ARBA" id="ARBA00009176"/>
    </source>
</evidence>
<dbReference type="PANTHER" id="PTHR12304">
    <property type="entry name" value="INOSINE-URIDINE PREFERRING NUCLEOSIDE HYDROLASE"/>
    <property type="match status" value="1"/>
</dbReference>
<sequence>MFFFHSVSLFLLQPLGILSRFVGTPDTPFPARIEIWAWWGWDPSMAAPAEGTRKKVIIDTDPGIDDAMAIFVALRSPELQVLGLTTTFGNVHTALATRNALHLLEAVARTDIPVAEGSHVTIKKASKLRIASFVHGSDGLGNQDFPSPTTKPIDQTAAAFLVEQANLYPGEVTVVALGPLTNLALAIELDPSFPKKIGQIIILGGAYSVNGNVNPAAEANIFGDPDAADIVFTCGADILAVGLNVTHQVVLTDADREKLEQCDSKYARYLCKIMGVYFDYHKDAYFIKGVYLHDPTTLIAAVNPSLLTYTEGVVRVQTVGITKGLTVFDNTKKRYGEITAWTGMPTVKVAVTVDAPAVVDLMMQRLMTDD</sequence>
<evidence type="ECO:0000256" key="3">
    <source>
        <dbReference type="ARBA" id="ARBA00022490"/>
    </source>
</evidence>
<dbReference type="InterPro" id="IPR001910">
    <property type="entry name" value="Inosine/uridine_hydrolase_dom"/>
</dbReference>
<evidence type="ECO:0000256" key="7">
    <source>
        <dbReference type="ARBA" id="ARBA00057990"/>
    </source>
</evidence>
<proteinExistence type="inferred from homology"/>
<feature type="signal peptide" evidence="9">
    <location>
        <begin position="1"/>
        <end position="19"/>
    </location>
</feature>
<dbReference type="InterPro" id="IPR036452">
    <property type="entry name" value="Ribo_hydro-like"/>
</dbReference>
<gene>
    <name evidence="11" type="ORF">URODEC1_LOCUS38599</name>
</gene>
<dbReference type="GO" id="GO:0042454">
    <property type="term" value="P:ribonucleoside catabolic process"/>
    <property type="evidence" value="ECO:0007669"/>
    <property type="project" value="UniProtKB-ARBA"/>
</dbReference>
<dbReference type="Pfam" id="PF01156">
    <property type="entry name" value="IU_nuc_hydro"/>
    <property type="match status" value="1"/>
</dbReference>
<comment type="subcellular location">
    <subcellularLocation>
        <location evidence="1">Cytoplasm</location>
    </subcellularLocation>
</comment>
<dbReference type="AlphaFoldDB" id="A0ABC8YYM2"/>
<organism evidence="11 12">
    <name type="scientific">Urochloa decumbens</name>
    <dbReference type="NCBI Taxonomy" id="240449"/>
    <lineage>
        <taxon>Eukaryota</taxon>
        <taxon>Viridiplantae</taxon>
        <taxon>Streptophyta</taxon>
        <taxon>Embryophyta</taxon>
        <taxon>Tracheophyta</taxon>
        <taxon>Spermatophyta</taxon>
        <taxon>Magnoliopsida</taxon>
        <taxon>Liliopsida</taxon>
        <taxon>Poales</taxon>
        <taxon>Poaceae</taxon>
        <taxon>PACMAD clade</taxon>
        <taxon>Panicoideae</taxon>
        <taxon>Panicodae</taxon>
        <taxon>Paniceae</taxon>
        <taxon>Melinidinae</taxon>
        <taxon>Urochloa</taxon>
    </lineage>
</organism>
<comment type="catalytic activity">
    <reaction evidence="6">
        <text>uridine + H2O = D-ribose + uracil</text>
        <dbReference type="Rhea" id="RHEA:15577"/>
        <dbReference type="ChEBI" id="CHEBI:15377"/>
        <dbReference type="ChEBI" id="CHEBI:16704"/>
        <dbReference type="ChEBI" id="CHEBI:17568"/>
        <dbReference type="ChEBI" id="CHEBI:47013"/>
        <dbReference type="EC" id="3.2.2.3"/>
    </reaction>
</comment>
<protein>
    <recommendedName>
        <fullName evidence="8">uridine nucleosidase</fullName>
        <ecNumber evidence="8">3.2.2.3</ecNumber>
    </recommendedName>
</protein>
<evidence type="ECO:0000256" key="9">
    <source>
        <dbReference type="SAM" id="SignalP"/>
    </source>
</evidence>
<evidence type="ECO:0000256" key="8">
    <source>
        <dbReference type="ARBA" id="ARBA00066757"/>
    </source>
</evidence>
<keyword evidence="9" id="KW-0732">Signal</keyword>
<evidence type="ECO:0000256" key="1">
    <source>
        <dbReference type="ARBA" id="ARBA00004496"/>
    </source>
</evidence>
<feature type="chain" id="PRO_5044750227" description="uridine nucleosidase" evidence="9">
    <location>
        <begin position="20"/>
        <end position="370"/>
    </location>
</feature>
<keyword evidence="4" id="KW-0378">Hydrolase</keyword>
<dbReference type="PANTHER" id="PTHR12304:SF4">
    <property type="entry name" value="URIDINE NUCLEOSIDASE"/>
    <property type="match status" value="1"/>
</dbReference>
<reference evidence="11 12" key="2">
    <citation type="submission" date="2024-10" db="EMBL/GenBank/DDBJ databases">
        <authorList>
            <person name="Ryan C."/>
        </authorList>
    </citation>
    <scope>NUCLEOTIDE SEQUENCE [LARGE SCALE GENOMIC DNA]</scope>
</reference>
<evidence type="ECO:0000256" key="5">
    <source>
        <dbReference type="ARBA" id="ARBA00023295"/>
    </source>
</evidence>
<evidence type="ECO:0000313" key="12">
    <source>
        <dbReference type="Proteomes" id="UP001497457"/>
    </source>
</evidence>
<dbReference type="GO" id="GO:0006152">
    <property type="term" value="P:purine nucleoside catabolic process"/>
    <property type="evidence" value="ECO:0007669"/>
    <property type="project" value="UniProtKB-ARBA"/>
</dbReference>
<comment type="similarity">
    <text evidence="2">Belongs to the IUNH family.</text>
</comment>
<dbReference type="SUPFAM" id="SSF53590">
    <property type="entry name" value="Nucleoside hydrolase"/>
    <property type="match status" value="1"/>
</dbReference>
<name>A0ABC8YYM2_9POAL</name>
<accession>A0ABC8YYM2</accession>
<feature type="domain" description="Inosine/uridine-preferring nucleoside hydrolase" evidence="10">
    <location>
        <begin position="56"/>
        <end position="359"/>
    </location>
</feature>
<dbReference type="EMBL" id="OZ075127">
    <property type="protein sequence ID" value="CAL4950819.1"/>
    <property type="molecule type" value="Genomic_DNA"/>
</dbReference>
<dbReference type="Proteomes" id="UP001497457">
    <property type="component" value="Chromosome 17b"/>
</dbReference>
<evidence type="ECO:0000256" key="6">
    <source>
        <dbReference type="ARBA" id="ARBA00051638"/>
    </source>
</evidence>
<dbReference type="Gene3D" id="3.90.245.10">
    <property type="entry name" value="Ribonucleoside hydrolase-like"/>
    <property type="match status" value="1"/>
</dbReference>
<dbReference type="InterPro" id="IPR023186">
    <property type="entry name" value="IUNH"/>
</dbReference>
<evidence type="ECO:0000313" key="11">
    <source>
        <dbReference type="EMBL" id="CAL4950819.1"/>
    </source>
</evidence>
<dbReference type="GO" id="GO:0005829">
    <property type="term" value="C:cytosol"/>
    <property type="evidence" value="ECO:0007669"/>
    <property type="project" value="UniProtKB-ARBA"/>
</dbReference>
<dbReference type="FunFam" id="3.90.245.10:FF:000004">
    <property type="entry name" value="Probable uridine nucleosidase 1"/>
    <property type="match status" value="1"/>
</dbReference>
<reference evidence="12" key="1">
    <citation type="submission" date="2024-06" db="EMBL/GenBank/DDBJ databases">
        <authorList>
            <person name="Ryan C."/>
        </authorList>
    </citation>
    <scope>NUCLEOTIDE SEQUENCE [LARGE SCALE GENOMIC DNA]</scope>
</reference>